<feature type="region of interest" description="Disordered" evidence="6">
    <location>
        <begin position="1"/>
        <end position="57"/>
    </location>
</feature>
<dbReference type="PROSITE" id="PS51293">
    <property type="entry name" value="SANT"/>
    <property type="match status" value="2"/>
</dbReference>
<dbReference type="FunFam" id="1.10.10.60:FF:000012">
    <property type="entry name" value="Metastasis-associated 1 family, member 3"/>
    <property type="match status" value="2"/>
</dbReference>
<evidence type="ECO:0000259" key="7">
    <source>
        <dbReference type="PROSITE" id="PS51293"/>
    </source>
</evidence>
<dbReference type="InterPro" id="IPR001005">
    <property type="entry name" value="SANT/Myb"/>
</dbReference>
<evidence type="ECO:0000256" key="2">
    <source>
        <dbReference type="ARBA" id="ARBA00022771"/>
    </source>
</evidence>
<evidence type="ECO:0000256" key="3">
    <source>
        <dbReference type="ARBA" id="ARBA00022833"/>
    </source>
</evidence>
<name>A0A8T1WAL8_9STRA</name>
<evidence type="ECO:0000256" key="4">
    <source>
        <dbReference type="ARBA" id="ARBA00023125"/>
    </source>
</evidence>
<dbReference type="InterPro" id="IPR017884">
    <property type="entry name" value="SANT_dom"/>
</dbReference>
<dbReference type="OrthoDB" id="2193595at2759"/>
<keyword evidence="1" id="KW-0479">Metal-binding</keyword>
<dbReference type="GO" id="GO:0005654">
    <property type="term" value="C:nucleoplasm"/>
    <property type="evidence" value="ECO:0007669"/>
    <property type="project" value="TreeGrafter"/>
</dbReference>
<evidence type="ECO:0000256" key="5">
    <source>
        <dbReference type="ARBA" id="ARBA00023242"/>
    </source>
</evidence>
<feature type="domain" description="SANT" evidence="7">
    <location>
        <begin position="282"/>
        <end position="333"/>
    </location>
</feature>
<dbReference type="SMART" id="SM00717">
    <property type="entry name" value="SANT"/>
    <property type="match status" value="2"/>
</dbReference>
<dbReference type="GO" id="GO:0008270">
    <property type="term" value="F:zinc ion binding"/>
    <property type="evidence" value="ECO:0007669"/>
    <property type="project" value="UniProtKB-KW"/>
</dbReference>
<feature type="domain" description="SANT" evidence="7">
    <location>
        <begin position="140"/>
        <end position="191"/>
    </location>
</feature>
<proteinExistence type="predicted"/>
<dbReference type="GO" id="GO:0003714">
    <property type="term" value="F:transcription corepressor activity"/>
    <property type="evidence" value="ECO:0007669"/>
    <property type="project" value="TreeGrafter"/>
</dbReference>
<evidence type="ECO:0000256" key="1">
    <source>
        <dbReference type="ARBA" id="ARBA00022723"/>
    </source>
</evidence>
<dbReference type="AlphaFoldDB" id="A0A8T1WAL8"/>
<sequence length="362" mass="41144">MARRGRAESDDGESRSEYEGRSPLTPNKAALLRVQKRPSPLRLDSSSGDDAGSADDRDGLKVVQAASIWRGDAAPDAANADVKLNNIRRYLRAARALYEMQFQMKRPSAILKMKPNSYGLKSRSTFDALAALVSPLRAHQILDDWTGLEVGLFEEAYERFGKDFHAIAEKLPKKTVKDTIAFYYIWKKHGSCAKTRDDGSLSDDFMPEPEPDVSIETLKLMDRLRKRQVYIQDYIDSARAMYAPQPAYASHHKRQKLSEFGLQRVSCFQQGLKGLSPLRVPSVLDTWTPFEIRVFEVAIECYGKDFPRISEVINSKSCGDVVAFYYIWKNDSHYQVVKNRWERKNEARTTKKTPAESKAKCA</sequence>
<gene>
    <name evidence="8" type="ORF">PHYPSEUDO_008194</name>
</gene>
<dbReference type="EMBL" id="JAGDFM010000033">
    <property type="protein sequence ID" value="KAG7390366.1"/>
    <property type="molecule type" value="Genomic_DNA"/>
</dbReference>
<comment type="caution">
    <text evidence="8">The sequence shown here is derived from an EMBL/GenBank/DDBJ whole genome shotgun (WGS) entry which is preliminary data.</text>
</comment>
<keyword evidence="4" id="KW-0238">DNA-binding</keyword>
<evidence type="ECO:0000313" key="9">
    <source>
        <dbReference type="Proteomes" id="UP000694044"/>
    </source>
</evidence>
<feature type="compositionally biased region" description="Low complexity" evidence="6">
    <location>
        <begin position="41"/>
        <end position="51"/>
    </location>
</feature>
<protein>
    <recommendedName>
        <fullName evidence="7">SANT domain-containing protein</fullName>
    </recommendedName>
</protein>
<dbReference type="PANTHER" id="PTHR10865:SF28">
    <property type="entry name" value="ELM2 DOMAIN-CONTAINING PROTEIN"/>
    <property type="match status" value="1"/>
</dbReference>
<dbReference type="GO" id="GO:0042826">
    <property type="term" value="F:histone deacetylase binding"/>
    <property type="evidence" value="ECO:0007669"/>
    <property type="project" value="TreeGrafter"/>
</dbReference>
<keyword evidence="9" id="KW-1185">Reference proteome</keyword>
<feature type="compositionally biased region" description="Basic and acidic residues" evidence="6">
    <location>
        <begin position="1"/>
        <end position="20"/>
    </location>
</feature>
<reference evidence="8" key="1">
    <citation type="submission" date="2021-02" db="EMBL/GenBank/DDBJ databases">
        <authorList>
            <person name="Palmer J.M."/>
        </authorList>
    </citation>
    <scope>NUCLEOTIDE SEQUENCE</scope>
    <source>
        <strain evidence="8">SCRP734</strain>
    </source>
</reference>
<keyword evidence="5" id="KW-0539">Nucleus</keyword>
<evidence type="ECO:0000256" key="6">
    <source>
        <dbReference type="SAM" id="MobiDB-lite"/>
    </source>
</evidence>
<dbReference type="Proteomes" id="UP000694044">
    <property type="component" value="Unassembled WGS sequence"/>
</dbReference>
<keyword evidence="2" id="KW-0863">Zinc-finger</keyword>
<dbReference type="InterPro" id="IPR040138">
    <property type="entry name" value="MIER/MTA"/>
</dbReference>
<dbReference type="GO" id="GO:0003677">
    <property type="term" value="F:DNA binding"/>
    <property type="evidence" value="ECO:0007669"/>
    <property type="project" value="UniProtKB-KW"/>
</dbReference>
<accession>A0A8T1WAL8</accession>
<evidence type="ECO:0000313" key="8">
    <source>
        <dbReference type="EMBL" id="KAG7390366.1"/>
    </source>
</evidence>
<dbReference type="GO" id="GO:0000122">
    <property type="term" value="P:negative regulation of transcription by RNA polymerase II"/>
    <property type="evidence" value="ECO:0007669"/>
    <property type="project" value="TreeGrafter"/>
</dbReference>
<organism evidence="8 9">
    <name type="scientific">Phytophthora pseudosyringae</name>
    <dbReference type="NCBI Taxonomy" id="221518"/>
    <lineage>
        <taxon>Eukaryota</taxon>
        <taxon>Sar</taxon>
        <taxon>Stramenopiles</taxon>
        <taxon>Oomycota</taxon>
        <taxon>Peronosporomycetes</taxon>
        <taxon>Peronosporales</taxon>
        <taxon>Peronosporaceae</taxon>
        <taxon>Phytophthora</taxon>
    </lineage>
</organism>
<dbReference type="PANTHER" id="PTHR10865">
    <property type="entry name" value="METASTASIS-ASSOCIATED PROTEIN AND MESODERM INDUCTION EARLY RESPONSE PROTEIN"/>
    <property type="match status" value="1"/>
</dbReference>
<keyword evidence="3" id="KW-0862">Zinc</keyword>